<keyword evidence="2" id="KW-1185">Reference proteome</keyword>
<name>A0A285NYM2_9BACI</name>
<evidence type="ECO:0000313" key="1">
    <source>
        <dbReference type="EMBL" id="SNZ14549.1"/>
    </source>
</evidence>
<reference evidence="2" key="1">
    <citation type="submission" date="2017-09" db="EMBL/GenBank/DDBJ databases">
        <authorList>
            <person name="Varghese N."/>
            <person name="Submissions S."/>
        </authorList>
    </citation>
    <scope>NUCLEOTIDE SEQUENCE [LARGE SCALE GENOMIC DNA]</scope>
    <source>
        <strain evidence="2">CGMCC 1.8913</strain>
    </source>
</reference>
<proteinExistence type="predicted"/>
<gene>
    <name evidence="1" type="ORF">SAMN05421503_2471</name>
</gene>
<protein>
    <submittedName>
        <fullName evidence="1">Uncharacterized protein</fullName>
    </submittedName>
</protein>
<dbReference type="EMBL" id="OBEK01000003">
    <property type="protein sequence ID" value="SNZ14549.1"/>
    <property type="molecule type" value="Genomic_DNA"/>
</dbReference>
<dbReference type="AlphaFoldDB" id="A0A285NYM2"/>
<sequence>MFKSKKRKELENRVAVLESTLDHMAGVLNTLTEVSAAATTDNIVDGEKLKETLEKYLDDTLERKFTRRRF</sequence>
<dbReference type="RefSeq" id="WP_097042544.1">
    <property type="nucleotide sequence ID" value="NZ_OBEK01000003.1"/>
</dbReference>
<dbReference type="Proteomes" id="UP000219356">
    <property type="component" value="Unassembled WGS sequence"/>
</dbReference>
<accession>A0A285NYM2</accession>
<organism evidence="1 2">
    <name type="scientific">Terribacillus aidingensis</name>
    <dbReference type="NCBI Taxonomy" id="586416"/>
    <lineage>
        <taxon>Bacteria</taxon>
        <taxon>Bacillati</taxon>
        <taxon>Bacillota</taxon>
        <taxon>Bacilli</taxon>
        <taxon>Bacillales</taxon>
        <taxon>Bacillaceae</taxon>
        <taxon>Terribacillus</taxon>
    </lineage>
</organism>
<evidence type="ECO:0000313" key="2">
    <source>
        <dbReference type="Proteomes" id="UP000219356"/>
    </source>
</evidence>